<feature type="region of interest" description="Disordered" evidence="10">
    <location>
        <begin position="1"/>
        <end position="55"/>
    </location>
</feature>
<dbReference type="NCBIfam" id="TIGR01565">
    <property type="entry name" value="homeo_ZF_HD"/>
    <property type="match status" value="1"/>
</dbReference>
<dbReference type="FunFam" id="1.10.10.60:FF:000257">
    <property type="entry name" value="Zinc-finger homeodomain protein 2"/>
    <property type="match status" value="1"/>
</dbReference>
<feature type="compositionally biased region" description="Acidic residues" evidence="10">
    <location>
        <begin position="1"/>
        <end position="13"/>
    </location>
</feature>
<dbReference type="NCBIfam" id="TIGR01566">
    <property type="entry name" value="ZF_HD_prot_N"/>
    <property type="match status" value="1"/>
</dbReference>
<accession>A0A835N720</accession>
<dbReference type="GO" id="GO:0008270">
    <property type="term" value="F:zinc ion binding"/>
    <property type="evidence" value="ECO:0007669"/>
    <property type="project" value="UniProtKB-KW"/>
</dbReference>
<dbReference type="PANTHER" id="PTHR31948:SF140">
    <property type="entry name" value="ZINC-FINGER HOMEODOMAIN PROTEIN 2"/>
    <property type="match status" value="1"/>
</dbReference>
<evidence type="ECO:0000256" key="8">
    <source>
        <dbReference type="ARBA" id="ARBA00023163"/>
    </source>
</evidence>
<gene>
    <name evidence="12" type="ORF">SADUNF_Sadunf02G0085900</name>
</gene>
<evidence type="ECO:0000256" key="10">
    <source>
        <dbReference type="SAM" id="MobiDB-lite"/>
    </source>
</evidence>
<keyword evidence="8" id="KW-0804">Transcription</keyword>
<feature type="region of interest" description="Disordered" evidence="10">
    <location>
        <begin position="138"/>
        <end position="189"/>
    </location>
</feature>
<evidence type="ECO:0000259" key="11">
    <source>
        <dbReference type="PROSITE" id="PS51523"/>
    </source>
</evidence>
<dbReference type="InterPro" id="IPR006456">
    <property type="entry name" value="ZF_HD_homeobox_Cys/His_dimer"/>
</dbReference>
<dbReference type="InterPro" id="IPR006455">
    <property type="entry name" value="Homeodomain_ZF_HD"/>
</dbReference>
<dbReference type="Proteomes" id="UP000657918">
    <property type="component" value="Unassembled WGS sequence"/>
</dbReference>
<keyword evidence="3" id="KW-0863">Zinc-finger</keyword>
<feature type="domain" description="ZF-HD dimerization-type" evidence="11">
    <location>
        <begin position="61"/>
        <end position="110"/>
    </location>
</feature>
<keyword evidence="7" id="KW-0371">Homeobox</keyword>
<evidence type="ECO:0000256" key="5">
    <source>
        <dbReference type="ARBA" id="ARBA00023015"/>
    </source>
</evidence>
<dbReference type="PANTHER" id="PTHR31948">
    <property type="entry name" value="ZINC-FINGER HOMEODOMAIN PROTEIN 2"/>
    <property type="match status" value="1"/>
</dbReference>
<evidence type="ECO:0000256" key="2">
    <source>
        <dbReference type="ARBA" id="ARBA00022723"/>
    </source>
</evidence>
<dbReference type="PROSITE" id="PS51523">
    <property type="entry name" value="ZF_HD_DIMER"/>
    <property type="match status" value="1"/>
</dbReference>
<dbReference type="OrthoDB" id="1921929at2759"/>
<keyword evidence="2" id="KW-0479">Metal-binding</keyword>
<dbReference type="GO" id="GO:0003700">
    <property type="term" value="F:DNA-binding transcription factor activity"/>
    <property type="evidence" value="ECO:0007669"/>
    <property type="project" value="TreeGrafter"/>
</dbReference>
<dbReference type="AlphaFoldDB" id="A0A835N720"/>
<keyword evidence="5" id="KW-0805">Transcription regulation</keyword>
<dbReference type="GO" id="GO:0000976">
    <property type="term" value="F:transcription cis-regulatory region binding"/>
    <property type="evidence" value="ECO:0007669"/>
    <property type="project" value="TreeGrafter"/>
</dbReference>
<evidence type="ECO:0000256" key="9">
    <source>
        <dbReference type="ARBA" id="ARBA00023242"/>
    </source>
</evidence>
<proteinExistence type="predicted"/>
<evidence type="ECO:0000256" key="6">
    <source>
        <dbReference type="ARBA" id="ARBA00023125"/>
    </source>
</evidence>
<keyword evidence="13" id="KW-1185">Reference proteome</keyword>
<evidence type="ECO:0000313" key="13">
    <source>
        <dbReference type="Proteomes" id="UP000657918"/>
    </source>
</evidence>
<evidence type="ECO:0000313" key="12">
    <source>
        <dbReference type="EMBL" id="KAF9687364.1"/>
    </source>
</evidence>
<evidence type="ECO:0000256" key="4">
    <source>
        <dbReference type="ARBA" id="ARBA00022833"/>
    </source>
</evidence>
<evidence type="ECO:0000256" key="1">
    <source>
        <dbReference type="ARBA" id="ARBA00004123"/>
    </source>
</evidence>
<protein>
    <recommendedName>
        <fullName evidence="11">ZF-HD dimerization-type domain-containing protein</fullName>
    </recommendedName>
</protein>
<reference evidence="12 13" key="1">
    <citation type="submission" date="2020-10" db="EMBL/GenBank/DDBJ databases">
        <title>Plant Genome Project.</title>
        <authorList>
            <person name="Zhang R.-G."/>
        </authorList>
    </citation>
    <scope>NUCLEOTIDE SEQUENCE [LARGE SCALE GENOMIC DNA]</scope>
    <source>
        <strain evidence="12">FAFU-HL-1</strain>
        <tissue evidence="12">Leaf</tissue>
    </source>
</reference>
<dbReference type="Gene3D" id="1.10.10.60">
    <property type="entry name" value="Homeodomain-like"/>
    <property type="match status" value="1"/>
</dbReference>
<feature type="compositionally biased region" description="Low complexity" evidence="10">
    <location>
        <begin position="43"/>
        <end position="54"/>
    </location>
</feature>
<organism evidence="12 13">
    <name type="scientific">Salix dunnii</name>
    <dbReference type="NCBI Taxonomy" id="1413687"/>
    <lineage>
        <taxon>Eukaryota</taxon>
        <taxon>Viridiplantae</taxon>
        <taxon>Streptophyta</taxon>
        <taxon>Embryophyta</taxon>
        <taxon>Tracheophyta</taxon>
        <taxon>Spermatophyta</taxon>
        <taxon>Magnoliopsida</taxon>
        <taxon>eudicotyledons</taxon>
        <taxon>Gunneridae</taxon>
        <taxon>Pentapetalae</taxon>
        <taxon>rosids</taxon>
        <taxon>fabids</taxon>
        <taxon>Malpighiales</taxon>
        <taxon>Salicaceae</taxon>
        <taxon>Saliceae</taxon>
        <taxon>Salix</taxon>
    </lineage>
</organism>
<keyword evidence="6" id="KW-0238">DNA-binding</keyword>
<sequence>MEFDEHEDQEEEMTGMPPGYDSISNSVAARSKMGPAGGGGEGASAATANTNTNTRKSSIRYRECKKNHAVGIGGHALDGCGEFLAAGDEGTLDALKCAACNCHRNFHRKESDGGGGGEVILYQQQPQFSPYYRAPPPTGYLHHLTPTTQSRPLALPAASGGGGYSREEEDVSNPSSSGGGGGGSSSKKRFRTKFTQEQKEKMLAFAETLGWRIQKHDEAGVEQFCAETGVKRQVLKVWMHNNKHTLACQLGLRQKAVLSTDLIQDGLSVRDPTWDSDTYLGLSSAYQVIALPYSAQRSIFIYTNLQHNALHGVMMEIPGPNCITGSGALQCSAHIMAQGAAMLVEDF</sequence>
<dbReference type="SUPFAM" id="SSF46689">
    <property type="entry name" value="Homeodomain-like"/>
    <property type="match status" value="1"/>
</dbReference>
<comment type="subcellular location">
    <subcellularLocation>
        <location evidence="1">Nucleus</location>
    </subcellularLocation>
</comment>
<evidence type="ECO:0000256" key="3">
    <source>
        <dbReference type="ARBA" id="ARBA00022771"/>
    </source>
</evidence>
<evidence type="ECO:0000256" key="7">
    <source>
        <dbReference type="ARBA" id="ARBA00023155"/>
    </source>
</evidence>
<dbReference type="GO" id="GO:0050793">
    <property type="term" value="P:regulation of developmental process"/>
    <property type="evidence" value="ECO:0007669"/>
    <property type="project" value="TreeGrafter"/>
</dbReference>
<comment type="caution">
    <text evidence="12">The sequence shown here is derived from an EMBL/GenBank/DDBJ whole genome shotgun (WGS) entry which is preliminary data.</text>
</comment>
<keyword evidence="4" id="KW-0862">Zinc</keyword>
<dbReference type="EMBL" id="JADGMS010000002">
    <property type="protein sequence ID" value="KAF9687364.1"/>
    <property type="molecule type" value="Genomic_DNA"/>
</dbReference>
<keyword evidence="9" id="KW-0539">Nucleus</keyword>
<dbReference type="GO" id="GO:0005634">
    <property type="term" value="C:nucleus"/>
    <property type="evidence" value="ECO:0007669"/>
    <property type="project" value="UniProtKB-SubCell"/>
</dbReference>
<dbReference type="Pfam" id="PF04770">
    <property type="entry name" value="ZF-HD_dimer"/>
    <property type="match status" value="1"/>
</dbReference>
<dbReference type="InterPro" id="IPR009057">
    <property type="entry name" value="Homeodomain-like_sf"/>
</dbReference>
<name>A0A835N720_9ROSI</name>